<dbReference type="InterPro" id="IPR011059">
    <property type="entry name" value="Metal-dep_hydrolase_composite"/>
</dbReference>
<evidence type="ECO:0000256" key="5">
    <source>
        <dbReference type="HAMAP-Rule" id="MF_01953"/>
    </source>
</evidence>
<keyword evidence="15" id="KW-1185">Reference proteome</keyword>
<organism evidence="14 15">
    <name type="scientific">Sphingobacterium corticibacterium</name>
    <dbReference type="NCBI Taxonomy" id="2484746"/>
    <lineage>
        <taxon>Bacteria</taxon>
        <taxon>Pseudomonadati</taxon>
        <taxon>Bacteroidota</taxon>
        <taxon>Sphingobacteriia</taxon>
        <taxon>Sphingobacteriales</taxon>
        <taxon>Sphingobacteriaceae</taxon>
        <taxon>Sphingobacterium</taxon>
    </lineage>
</organism>
<feature type="modified residue" description="N6-carboxylysine" evidence="5 7">
    <location>
        <position position="221"/>
    </location>
</feature>
<protein>
    <recommendedName>
        <fullName evidence="5 6">Urease subunit alpha</fullName>
        <ecNumber evidence="5 6">3.5.1.5</ecNumber>
    </recommendedName>
    <alternativeName>
        <fullName evidence="5">Urea amidohydrolase subunit alpha</fullName>
    </alternativeName>
</protein>
<dbReference type="CDD" id="cd00375">
    <property type="entry name" value="Urease_alpha"/>
    <property type="match status" value="1"/>
</dbReference>
<comment type="PTM">
    <text evidence="5">Carboxylation allows a single lysine to coordinate two nickel ions.</text>
</comment>
<dbReference type="Proteomes" id="UP000292855">
    <property type="component" value="Unassembled WGS sequence"/>
</dbReference>
<dbReference type="InterPro" id="IPR032466">
    <property type="entry name" value="Metal_Hydrolase"/>
</dbReference>
<feature type="active site" description="Proton donor" evidence="5 9">
    <location>
        <position position="324"/>
    </location>
</feature>
<dbReference type="GO" id="GO:0043419">
    <property type="term" value="P:urea catabolic process"/>
    <property type="evidence" value="ECO:0007669"/>
    <property type="project" value="UniProtKB-UniRule"/>
</dbReference>
<feature type="domain" description="Urease" evidence="13">
    <location>
        <begin position="133"/>
        <end position="570"/>
    </location>
</feature>
<evidence type="ECO:0000259" key="13">
    <source>
        <dbReference type="PROSITE" id="PS51368"/>
    </source>
</evidence>
<sequence>MAHKISKTKYAELFGLTTGDKIRLGDTNLIASVEKDLTVYGEECIFGGGKSVRDGMAQATGFEPDEVLDMIITNALIVDHTGIYKADIGIKDNLIVGIGKGGNPHIMDGVDQHMIIGANTEIISGEGKIITAGGVDTHVHFICPQQAEEALSSGITTLIGGGTGPTTGTLATTITPNATYIKMMLQATDTFPLNIGFLGKGSSSGPKELEAQIKAGAMTLKLHEDWASSASAIDNCLSIADQYDVQVCIHTDSLNESCYVEDSIKAFNDRAIHCYHIEGAGGGHAPDTITMLGEPNVLPSSTSPTNPYTINTVDEHLDMLMVCHHLDKSIDEDVAFAASRIRKQTIAAEDVLHDMGAISMFTSDSQAMGRVGEVICRTWQIADKMKIQLGSLPEDSETDTDNFRIKRYIAKYTINPAITHGCSHLIGSIEPGKLADLVVWDPRFFGIKPELTLKGGTVVQAQMGDPNGSIATTEPIFSRPMYGALGSAVGNTSIAFVSQASVDNVETYGLNKMIQPVRNTRNIRKKDMVFNDALPKIKVDPDTYEVTADGTPISCEPAEKLPLTQLYSLF</sequence>
<reference evidence="14 15" key="1">
    <citation type="submission" date="2019-02" db="EMBL/GenBank/DDBJ databases">
        <authorList>
            <person name="Li Y."/>
        </authorList>
    </citation>
    <scope>NUCLEOTIDE SEQUENCE [LARGE SCALE GENOMIC DNA]</scope>
    <source>
        <strain evidence="14 15">30C10-4-7</strain>
    </source>
</reference>
<evidence type="ECO:0000256" key="9">
    <source>
        <dbReference type="PIRSR" id="PIRSR611612-52"/>
    </source>
</evidence>
<keyword evidence="3 5" id="KW-0479">Metal-binding</keyword>
<dbReference type="SUPFAM" id="SSF51338">
    <property type="entry name" value="Composite domain of metallo-dependent hydrolases"/>
    <property type="match status" value="2"/>
</dbReference>
<dbReference type="EC" id="3.5.1.5" evidence="5 6"/>
<dbReference type="InterPro" id="IPR029754">
    <property type="entry name" value="Urease_Ni-bd"/>
</dbReference>
<comment type="cofactor">
    <cofactor evidence="5 8 11">
        <name>Ni cation</name>
        <dbReference type="ChEBI" id="CHEBI:25516"/>
    </cofactor>
    <text evidence="5 8 11">Binds 2 nickel ions per subunit.</text>
</comment>
<dbReference type="GO" id="GO:0016151">
    <property type="term" value="F:nickel cation binding"/>
    <property type="evidence" value="ECO:0007669"/>
    <property type="project" value="UniProtKB-UniRule"/>
</dbReference>
<dbReference type="PANTHER" id="PTHR43440">
    <property type="entry name" value="UREASE"/>
    <property type="match status" value="1"/>
</dbReference>
<dbReference type="InterPro" id="IPR005848">
    <property type="entry name" value="Urease_asu"/>
</dbReference>
<evidence type="ECO:0000313" key="15">
    <source>
        <dbReference type="Proteomes" id="UP000292855"/>
    </source>
</evidence>
<dbReference type="InterPro" id="IPR050112">
    <property type="entry name" value="Urease_alpha_subunit"/>
</dbReference>
<feature type="binding site" evidence="5 8">
    <location>
        <position position="250"/>
    </location>
    <ligand>
        <name>Ni(2+)</name>
        <dbReference type="ChEBI" id="CHEBI:49786"/>
        <label>2</label>
    </ligand>
</feature>
<comment type="similarity">
    <text evidence="5 12">Belongs to the metallo-dependent hydrolases superfamily. Urease alpha subunit family.</text>
</comment>
<dbReference type="PROSITE" id="PS51368">
    <property type="entry name" value="UREASE_3"/>
    <property type="match status" value="1"/>
</dbReference>
<keyword evidence="2 5" id="KW-0533">Nickel</keyword>
<dbReference type="RefSeq" id="WP_130143592.1">
    <property type="nucleotide sequence ID" value="NZ_SGIT01000007.1"/>
</dbReference>
<evidence type="ECO:0000256" key="3">
    <source>
        <dbReference type="ARBA" id="ARBA00022723"/>
    </source>
</evidence>
<name>A0A4Q6XDH7_9SPHI</name>
<comment type="subunit">
    <text evidence="5">Heterotrimer of UreA (gamma), UreB (beta) and UreC (alpha) subunits. Three heterotrimers associate to form the active enzyme.</text>
</comment>
<dbReference type="GO" id="GO:0009039">
    <property type="term" value="F:urease activity"/>
    <property type="evidence" value="ECO:0007669"/>
    <property type="project" value="UniProtKB-UniRule"/>
</dbReference>
<evidence type="ECO:0000313" key="14">
    <source>
        <dbReference type="EMBL" id="RZF57468.1"/>
    </source>
</evidence>
<feature type="binding site" description="via carbamate group" evidence="5 8">
    <location>
        <position position="221"/>
    </location>
    <ligand>
        <name>Ni(2+)</name>
        <dbReference type="ChEBI" id="CHEBI:49786"/>
        <label>1</label>
    </ligand>
</feature>
<dbReference type="PROSITE" id="PS01120">
    <property type="entry name" value="UREASE_1"/>
    <property type="match status" value="1"/>
</dbReference>
<dbReference type="InterPro" id="IPR017951">
    <property type="entry name" value="Urease_asu_c"/>
</dbReference>
<dbReference type="InterPro" id="IPR006680">
    <property type="entry name" value="Amidohydro-rel"/>
</dbReference>
<dbReference type="PRINTS" id="PR01752">
    <property type="entry name" value="UREASE"/>
</dbReference>
<evidence type="ECO:0000256" key="8">
    <source>
        <dbReference type="PIRSR" id="PIRSR611612-51"/>
    </source>
</evidence>
<evidence type="ECO:0000256" key="1">
    <source>
        <dbReference type="ARBA" id="ARBA00004897"/>
    </source>
</evidence>
<dbReference type="NCBIfam" id="NF009686">
    <property type="entry name" value="PRK13207.1"/>
    <property type="match status" value="1"/>
</dbReference>
<dbReference type="InterPro" id="IPR011612">
    <property type="entry name" value="Urease_alpha_N_dom"/>
</dbReference>
<comment type="pathway">
    <text evidence="1 5">Nitrogen metabolism; urea degradation; CO(2) and NH(3) from urea (urease route): step 1/1.</text>
</comment>
<dbReference type="InterPro" id="IPR017950">
    <property type="entry name" value="Urease_AS"/>
</dbReference>
<dbReference type="Pfam" id="PF01979">
    <property type="entry name" value="Amidohydro_1"/>
    <property type="match status" value="1"/>
</dbReference>
<dbReference type="OrthoDB" id="9802793at2"/>
<comment type="catalytic activity">
    <reaction evidence="5 11">
        <text>urea + 2 H2O + H(+) = hydrogencarbonate + 2 NH4(+)</text>
        <dbReference type="Rhea" id="RHEA:20557"/>
        <dbReference type="ChEBI" id="CHEBI:15377"/>
        <dbReference type="ChEBI" id="CHEBI:15378"/>
        <dbReference type="ChEBI" id="CHEBI:16199"/>
        <dbReference type="ChEBI" id="CHEBI:17544"/>
        <dbReference type="ChEBI" id="CHEBI:28938"/>
        <dbReference type="EC" id="3.5.1.5"/>
    </reaction>
</comment>
<dbReference type="PROSITE" id="PS00145">
    <property type="entry name" value="UREASE_2"/>
    <property type="match status" value="1"/>
</dbReference>
<evidence type="ECO:0000256" key="6">
    <source>
        <dbReference type="NCBIfam" id="TIGR01792"/>
    </source>
</evidence>
<evidence type="ECO:0000256" key="4">
    <source>
        <dbReference type="ARBA" id="ARBA00022801"/>
    </source>
</evidence>
<keyword evidence="5 10" id="KW-0963">Cytoplasm</keyword>
<comment type="PTM">
    <text evidence="7">Carbamylation allows a single lysine to coordinate two nickel ions.</text>
</comment>
<dbReference type="NCBIfam" id="TIGR01792">
    <property type="entry name" value="urease_alph"/>
    <property type="match status" value="1"/>
</dbReference>
<feature type="binding site" evidence="5 10">
    <location>
        <position position="223"/>
    </location>
    <ligand>
        <name>substrate</name>
    </ligand>
</feature>
<keyword evidence="4 5" id="KW-0378">Hydrolase</keyword>
<evidence type="ECO:0000256" key="2">
    <source>
        <dbReference type="ARBA" id="ARBA00022596"/>
    </source>
</evidence>
<feature type="binding site" description="via carbamate group" evidence="5 8">
    <location>
        <position position="221"/>
    </location>
    <ligand>
        <name>Ni(2+)</name>
        <dbReference type="ChEBI" id="CHEBI:49786"/>
        <label>2</label>
    </ligand>
</feature>
<gene>
    <name evidence="5 14" type="primary">ureC</name>
    <name evidence="14" type="ORF">EWE74_20825</name>
</gene>
<dbReference type="Gene3D" id="2.30.40.10">
    <property type="entry name" value="Urease, subunit C, domain 1"/>
    <property type="match status" value="1"/>
</dbReference>
<feature type="binding site" evidence="5 8">
    <location>
        <position position="140"/>
    </location>
    <ligand>
        <name>Ni(2+)</name>
        <dbReference type="ChEBI" id="CHEBI:49786"/>
        <label>1</label>
    </ligand>
</feature>
<accession>A0A4Q6XDH7</accession>
<feature type="binding site" evidence="5 8">
    <location>
        <position position="138"/>
    </location>
    <ligand>
        <name>Ni(2+)</name>
        <dbReference type="ChEBI" id="CHEBI:49786"/>
        <label>1</label>
    </ligand>
</feature>
<proteinExistence type="inferred from homology"/>
<evidence type="ECO:0000256" key="7">
    <source>
        <dbReference type="PIRSR" id="PIRSR611612-50"/>
    </source>
</evidence>
<dbReference type="Gene3D" id="3.20.20.140">
    <property type="entry name" value="Metal-dependent hydrolases"/>
    <property type="match status" value="1"/>
</dbReference>
<dbReference type="PANTHER" id="PTHR43440:SF1">
    <property type="entry name" value="UREASE"/>
    <property type="match status" value="1"/>
</dbReference>
<dbReference type="UniPathway" id="UPA00258">
    <property type="reaction ID" value="UER00370"/>
</dbReference>
<evidence type="ECO:0000256" key="10">
    <source>
        <dbReference type="PROSITE-ProRule" id="PRU00700"/>
    </source>
</evidence>
<dbReference type="AlphaFoldDB" id="A0A4Q6XDH7"/>
<dbReference type="GO" id="GO:0005737">
    <property type="term" value="C:cytoplasm"/>
    <property type="evidence" value="ECO:0007669"/>
    <property type="project" value="UniProtKB-SubCell"/>
</dbReference>
<evidence type="ECO:0000256" key="11">
    <source>
        <dbReference type="RuleBase" id="RU000510"/>
    </source>
</evidence>
<dbReference type="EMBL" id="SGIT01000007">
    <property type="protein sequence ID" value="RZF57468.1"/>
    <property type="molecule type" value="Genomic_DNA"/>
</dbReference>
<comment type="subcellular location">
    <subcellularLocation>
        <location evidence="5 10">Cytoplasm</location>
    </subcellularLocation>
</comment>
<evidence type="ECO:0000256" key="12">
    <source>
        <dbReference type="RuleBase" id="RU004158"/>
    </source>
</evidence>
<feature type="binding site" evidence="5 8">
    <location>
        <position position="364"/>
    </location>
    <ligand>
        <name>Ni(2+)</name>
        <dbReference type="ChEBI" id="CHEBI:49786"/>
        <label>1</label>
    </ligand>
</feature>
<comment type="caution">
    <text evidence="14">The sequence shown here is derived from an EMBL/GenBank/DDBJ whole genome shotgun (WGS) entry which is preliminary data.</text>
</comment>
<dbReference type="Pfam" id="PF00449">
    <property type="entry name" value="Urease_alpha"/>
    <property type="match status" value="1"/>
</dbReference>
<dbReference type="SUPFAM" id="SSF51556">
    <property type="entry name" value="Metallo-dependent hydrolases"/>
    <property type="match status" value="1"/>
</dbReference>
<feature type="binding site" evidence="5 8">
    <location>
        <position position="276"/>
    </location>
    <ligand>
        <name>Ni(2+)</name>
        <dbReference type="ChEBI" id="CHEBI:49786"/>
        <label>2</label>
    </ligand>
</feature>
<dbReference type="HAMAP" id="MF_01953">
    <property type="entry name" value="Urease_alpha"/>
    <property type="match status" value="1"/>
</dbReference>